<gene>
    <name evidence="3" type="ORF">DFR59_101655</name>
</gene>
<dbReference type="RefSeq" id="WP_114744179.1">
    <property type="nucleotide sequence ID" value="NZ_QQAY01000001.1"/>
</dbReference>
<dbReference type="EMBL" id="QQAY01000001">
    <property type="protein sequence ID" value="RDI47988.1"/>
    <property type="molecule type" value="Genomic_DNA"/>
</dbReference>
<accession>A0A370GWE7</accession>
<feature type="domain" description="DUF1648" evidence="2">
    <location>
        <begin position="31"/>
        <end position="72"/>
    </location>
</feature>
<proteinExistence type="predicted"/>
<sequence length="166" mass="18627">MDSFNRPVIKLKKSPLQIILNSLGIIAFSGTIFYTLLSWGDLPPRIPTHFNAAGEVDGMGSKGSIWALPVIGLILWIGLTILENYPHVYNYINLTKETAERQYKNAVLMVNILKNLIIVLFSYLTWVGIQIGKGHQEGLGIWFLPVFLVLILGTVIFFIVRSVRIS</sequence>
<feature type="transmembrane region" description="Helical" evidence="1">
    <location>
        <begin position="18"/>
        <end position="37"/>
    </location>
</feature>
<evidence type="ECO:0000259" key="2">
    <source>
        <dbReference type="Pfam" id="PF07853"/>
    </source>
</evidence>
<organism evidence="3 4">
    <name type="scientific">Falsibacillus pallidus</name>
    <dbReference type="NCBI Taxonomy" id="493781"/>
    <lineage>
        <taxon>Bacteria</taxon>
        <taxon>Bacillati</taxon>
        <taxon>Bacillota</taxon>
        <taxon>Bacilli</taxon>
        <taxon>Bacillales</taxon>
        <taxon>Bacillaceae</taxon>
        <taxon>Falsibacillus</taxon>
    </lineage>
</organism>
<evidence type="ECO:0000313" key="3">
    <source>
        <dbReference type="EMBL" id="RDI47988.1"/>
    </source>
</evidence>
<dbReference type="OrthoDB" id="9808690at2"/>
<feature type="transmembrane region" description="Helical" evidence="1">
    <location>
        <begin position="106"/>
        <end position="129"/>
    </location>
</feature>
<keyword evidence="1" id="KW-0472">Membrane</keyword>
<keyword evidence="1" id="KW-1133">Transmembrane helix</keyword>
<name>A0A370GWE7_9BACI</name>
<dbReference type="Proteomes" id="UP000255326">
    <property type="component" value="Unassembled WGS sequence"/>
</dbReference>
<dbReference type="AlphaFoldDB" id="A0A370GWE7"/>
<reference evidence="3 4" key="1">
    <citation type="submission" date="2018-07" db="EMBL/GenBank/DDBJ databases">
        <title>Genomic Encyclopedia of Type Strains, Phase IV (KMG-IV): sequencing the most valuable type-strain genomes for metagenomic binning, comparative biology and taxonomic classification.</title>
        <authorList>
            <person name="Goeker M."/>
        </authorList>
    </citation>
    <scope>NUCLEOTIDE SEQUENCE [LARGE SCALE GENOMIC DNA]</scope>
    <source>
        <strain evidence="3 4">DSM 25281</strain>
    </source>
</reference>
<evidence type="ECO:0000256" key="1">
    <source>
        <dbReference type="SAM" id="Phobius"/>
    </source>
</evidence>
<evidence type="ECO:0000313" key="4">
    <source>
        <dbReference type="Proteomes" id="UP000255326"/>
    </source>
</evidence>
<feature type="transmembrane region" description="Helical" evidence="1">
    <location>
        <begin position="141"/>
        <end position="160"/>
    </location>
</feature>
<protein>
    <submittedName>
        <fullName evidence="3">Uncharacterized protein DUF1648</fullName>
    </submittedName>
</protein>
<dbReference type="Pfam" id="PF07853">
    <property type="entry name" value="DUF1648"/>
    <property type="match status" value="1"/>
</dbReference>
<keyword evidence="4" id="KW-1185">Reference proteome</keyword>
<dbReference type="InterPro" id="IPR012867">
    <property type="entry name" value="DUF1648"/>
</dbReference>
<keyword evidence="1" id="KW-0812">Transmembrane</keyword>
<feature type="transmembrane region" description="Helical" evidence="1">
    <location>
        <begin position="65"/>
        <end position="85"/>
    </location>
</feature>
<comment type="caution">
    <text evidence="3">The sequence shown here is derived from an EMBL/GenBank/DDBJ whole genome shotgun (WGS) entry which is preliminary data.</text>
</comment>